<dbReference type="AlphaFoldDB" id="A0A2U9T4I2"/>
<dbReference type="InterPro" id="IPR003754">
    <property type="entry name" value="4pyrrol_synth_uPrphyn_synth"/>
</dbReference>
<evidence type="ECO:0000256" key="5">
    <source>
        <dbReference type="ARBA" id="ARBA00023244"/>
    </source>
</evidence>
<dbReference type="SUPFAM" id="SSF69618">
    <property type="entry name" value="HemD-like"/>
    <property type="match status" value="1"/>
</dbReference>
<dbReference type="EMBL" id="CP029843">
    <property type="protein sequence ID" value="AWV05894.1"/>
    <property type="molecule type" value="Genomic_DNA"/>
</dbReference>
<keyword evidence="4 9" id="KW-0456">Lyase</keyword>
<dbReference type="PANTHER" id="PTHR38042">
    <property type="entry name" value="UROPORPHYRINOGEN-III SYNTHASE, CHLOROPLASTIC"/>
    <property type="match status" value="1"/>
</dbReference>
<feature type="domain" description="Tetrapyrrole biosynthesis uroporphyrinogen III synthase" evidence="10">
    <location>
        <begin position="23"/>
        <end position="245"/>
    </location>
</feature>
<evidence type="ECO:0000313" key="12">
    <source>
        <dbReference type="Proteomes" id="UP000249447"/>
    </source>
</evidence>
<dbReference type="InterPro" id="IPR036108">
    <property type="entry name" value="4pyrrol_syn_uPrphyn_synt_sf"/>
</dbReference>
<sequence>MSATAPARRWHLVSLRPSGRHEALRRAAARHGGGLIALSSCRLRHFDDAASRRRLDDALTADRVVFTSPEAVRAAAALRALRGLDASGWFAVGAGTAAALARAGVHAVAHPQRMDSEGLLDLPGLQSLRGSRLGLVTAPGGRGLLQPALQARGAQVVRADVYAREPLPPPPRAVAALRAARGPLVLAISSGEALTQVLAQLPADAAATLRAARAVAASARLAALAREHGLREVVVAAGPRPAQLVAAAGYAGPGR</sequence>
<dbReference type="Gene3D" id="3.40.50.10090">
    <property type="match status" value="2"/>
</dbReference>
<dbReference type="Proteomes" id="UP000249447">
    <property type="component" value="Chromosome"/>
</dbReference>
<protein>
    <recommendedName>
        <fullName evidence="7 9">Uroporphyrinogen-III synthase</fullName>
        <ecNumber evidence="3 9">4.2.1.75</ecNumber>
    </recommendedName>
</protein>
<evidence type="ECO:0000259" key="10">
    <source>
        <dbReference type="Pfam" id="PF02602"/>
    </source>
</evidence>
<keyword evidence="12" id="KW-1185">Reference proteome</keyword>
<dbReference type="GO" id="GO:0006780">
    <property type="term" value="P:uroporphyrinogen III biosynthetic process"/>
    <property type="evidence" value="ECO:0007669"/>
    <property type="project" value="UniProtKB-UniRule"/>
</dbReference>
<accession>A0A2U9T4I2</accession>
<comment type="function">
    <text evidence="6 9">Catalyzes cyclization of the linear tetrapyrrole, hydroxymethylbilane, to the macrocyclic uroporphyrinogen III.</text>
</comment>
<dbReference type="InterPro" id="IPR039793">
    <property type="entry name" value="UROS/Hem4"/>
</dbReference>
<comment type="pathway">
    <text evidence="1 9">Porphyrin-containing compound metabolism; protoporphyrin-IX biosynthesis; coproporphyrinogen-III from 5-aminolevulinate: step 3/4.</text>
</comment>
<evidence type="ECO:0000256" key="7">
    <source>
        <dbReference type="ARBA" id="ARBA00040167"/>
    </source>
</evidence>
<evidence type="ECO:0000256" key="2">
    <source>
        <dbReference type="ARBA" id="ARBA00008133"/>
    </source>
</evidence>
<dbReference type="GO" id="GO:0004852">
    <property type="term" value="F:uroporphyrinogen-III synthase activity"/>
    <property type="evidence" value="ECO:0007669"/>
    <property type="project" value="UniProtKB-UniRule"/>
</dbReference>
<dbReference type="RefSeq" id="WP_111265086.1">
    <property type="nucleotide sequence ID" value="NZ_CP029843.1"/>
</dbReference>
<dbReference type="PANTHER" id="PTHR38042:SF1">
    <property type="entry name" value="UROPORPHYRINOGEN-III SYNTHASE, CHLOROPLASTIC"/>
    <property type="match status" value="1"/>
</dbReference>
<evidence type="ECO:0000256" key="1">
    <source>
        <dbReference type="ARBA" id="ARBA00004772"/>
    </source>
</evidence>
<evidence type="ECO:0000256" key="3">
    <source>
        <dbReference type="ARBA" id="ARBA00013109"/>
    </source>
</evidence>
<reference evidence="11 12" key="1">
    <citation type="submission" date="2018-05" db="EMBL/GenBank/DDBJ databases">
        <title>The complete genome of Lysobacter maris HZ9B, a marine bacterium antagonistic against terrestrial plant pathogens.</title>
        <authorList>
            <person name="Zhang X.-Q."/>
        </authorList>
    </citation>
    <scope>NUCLEOTIDE SEQUENCE [LARGE SCALE GENOMIC DNA]</scope>
    <source>
        <strain evidence="11 12">HZ9B</strain>
    </source>
</reference>
<organism evidence="11 12">
    <name type="scientific">Marilutibacter maris</name>
    <dbReference type="NCBI Taxonomy" id="1605891"/>
    <lineage>
        <taxon>Bacteria</taxon>
        <taxon>Pseudomonadati</taxon>
        <taxon>Pseudomonadota</taxon>
        <taxon>Gammaproteobacteria</taxon>
        <taxon>Lysobacterales</taxon>
        <taxon>Lysobacteraceae</taxon>
        <taxon>Marilutibacter</taxon>
    </lineage>
</organism>
<evidence type="ECO:0000256" key="6">
    <source>
        <dbReference type="ARBA" id="ARBA00037589"/>
    </source>
</evidence>
<name>A0A2U9T4I2_9GAMM</name>
<comment type="similarity">
    <text evidence="2 9">Belongs to the uroporphyrinogen-III synthase family.</text>
</comment>
<evidence type="ECO:0000313" key="11">
    <source>
        <dbReference type="EMBL" id="AWV05894.1"/>
    </source>
</evidence>
<dbReference type="GO" id="GO:0006782">
    <property type="term" value="P:protoporphyrinogen IX biosynthetic process"/>
    <property type="evidence" value="ECO:0007669"/>
    <property type="project" value="UniProtKB-UniRule"/>
</dbReference>
<keyword evidence="5 9" id="KW-0627">Porphyrin biosynthesis</keyword>
<dbReference type="UniPathway" id="UPA00251">
    <property type="reaction ID" value="UER00320"/>
</dbReference>
<dbReference type="EC" id="4.2.1.75" evidence="3 9"/>
<evidence type="ECO:0000256" key="9">
    <source>
        <dbReference type="RuleBase" id="RU366031"/>
    </source>
</evidence>
<evidence type="ECO:0000256" key="8">
    <source>
        <dbReference type="ARBA" id="ARBA00048617"/>
    </source>
</evidence>
<dbReference type="Pfam" id="PF02602">
    <property type="entry name" value="HEM4"/>
    <property type="match status" value="1"/>
</dbReference>
<dbReference type="KEGG" id="lmb:C9I47_0168"/>
<evidence type="ECO:0000256" key="4">
    <source>
        <dbReference type="ARBA" id="ARBA00023239"/>
    </source>
</evidence>
<gene>
    <name evidence="11" type="ORF">C9I47_0168</name>
</gene>
<comment type="catalytic activity">
    <reaction evidence="8 9">
        <text>hydroxymethylbilane = uroporphyrinogen III + H2O</text>
        <dbReference type="Rhea" id="RHEA:18965"/>
        <dbReference type="ChEBI" id="CHEBI:15377"/>
        <dbReference type="ChEBI" id="CHEBI:57308"/>
        <dbReference type="ChEBI" id="CHEBI:57845"/>
        <dbReference type="EC" id="4.2.1.75"/>
    </reaction>
</comment>
<proteinExistence type="inferred from homology"/>